<name>A0EA41_PARTE</name>
<dbReference type="GeneID" id="5045340"/>
<dbReference type="RefSeq" id="XP_001459555.1">
    <property type="nucleotide sequence ID" value="XM_001459518.1"/>
</dbReference>
<proteinExistence type="predicted"/>
<dbReference type="KEGG" id="ptm:GSPATT00024890001"/>
<dbReference type="Proteomes" id="UP000000600">
    <property type="component" value="Unassembled WGS sequence"/>
</dbReference>
<dbReference type="AlphaFoldDB" id="A0EA41"/>
<dbReference type="InParanoid" id="A0EA41"/>
<organism evidence="1 2">
    <name type="scientific">Paramecium tetraurelia</name>
    <dbReference type="NCBI Taxonomy" id="5888"/>
    <lineage>
        <taxon>Eukaryota</taxon>
        <taxon>Sar</taxon>
        <taxon>Alveolata</taxon>
        <taxon>Ciliophora</taxon>
        <taxon>Intramacronucleata</taxon>
        <taxon>Oligohymenophorea</taxon>
        <taxon>Peniculida</taxon>
        <taxon>Parameciidae</taxon>
        <taxon>Paramecium</taxon>
    </lineage>
</organism>
<evidence type="ECO:0000313" key="1">
    <source>
        <dbReference type="EMBL" id="CAK92158.1"/>
    </source>
</evidence>
<sequence>MPIILCRYFQLHINHETRSSKHKSFLAGSEQIERIILKGDEAIFLKETKKIYQKARCKDQMEAQIKNQFIIIANIKFQFINYPVIHKMVTLAFRIFISYYLGEGISEYAKITCEQICSKNVAYLLKNKFNKVQKQKEYQTFQLIQFMLLKIIWIQKIFNISKIDEYKKSISKDVMKKQLQLAFVFLQLCKSNKTKEHLQFLQHFCQDILSQVIFKNKELIVIRNVIRHIQNTSKIEKK</sequence>
<protein>
    <submittedName>
        <fullName evidence="1">Uncharacterized protein</fullName>
    </submittedName>
</protein>
<evidence type="ECO:0000313" key="2">
    <source>
        <dbReference type="Proteomes" id="UP000000600"/>
    </source>
</evidence>
<keyword evidence="2" id="KW-1185">Reference proteome</keyword>
<accession>A0EA41</accession>
<reference evidence="1 2" key="1">
    <citation type="journal article" date="2006" name="Nature">
        <title>Global trends of whole-genome duplications revealed by the ciliate Paramecium tetraurelia.</title>
        <authorList>
            <consortium name="Genoscope"/>
            <person name="Aury J.-M."/>
            <person name="Jaillon O."/>
            <person name="Duret L."/>
            <person name="Noel B."/>
            <person name="Jubin C."/>
            <person name="Porcel B.M."/>
            <person name="Segurens B."/>
            <person name="Daubin V."/>
            <person name="Anthouard V."/>
            <person name="Aiach N."/>
            <person name="Arnaiz O."/>
            <person name="Billaut A."/>
            <person name="Beisson J."/>
            <person name="Blanc I."/>
            <person name="Bouhouche K."/>
            <person name="Camara F."/>
            <person name="Duharcourt S."/>
            <person name="Guigo R."/>
            <person name="Gogendeau D."/>
            <person name="Katinka M."/>
            <person name="Keller A.-M."/>
            <person name="Kissmehl R."/>
            <person name="Klotz C."/>
            <person name="Koll F."/>
            <person name="Le Moue A."/>
            <person name="Lepere C."/>
            <person name="Malinsky S."/>
            <person name="Nowacki M."/>
            <person name="Nowak J.K."/>
            <person name="Plattner H."/>
            <person name="Poulain J."/>
            <person name="Ruiz F."/>
            <person name="Serrano V."/>
            <person name="Zagulski M."/>
            <person name="Dessen P."/>
            <person name="Betermier M."/>
            <person name="Weissenbach J."/>
            <person name="Scarpelli C."/>
            <person name="Schachter V."/>
            <person name="Sperling L."/>
            <person name="Meyer E."/>
            <person name="Cohen J."/>
            <person name="Wincker P."/>
        </authorList>
    </citation>
    <scope>NUCLEOTIDE SEQUENCE [LARGE SCALE GENOMIC DNA]</scope>
    <source>
        <strain evidence="1 2">Stock d4-2</strain>
    </source>
</reference>
<dbReference type="EMBL" id="CT868666">
    <property type="protein sequence ID" value="CAK92158.1"/>
    <property type="molecule type" value="Genomic_DNA"/>
</dbReference>
<gene>
    <name evidence="1" type="ORF">GSPATT00024890001</name>
</gene>
<dbReference type="HOGENOM" id="CLU_1167812_0_0_1"/>